<gene>
    <name evidence="3" type="ORF">KCQ71_05180</name>
</gene>
<dbReference type="Pfam" id="PF07883">
    <property type="entry name" value="Cupin_2"/>
    <property type="match status" value="1"/>
</dbReference>
<dbReference type="PANTHER" id="PTHR46797">
    <property type="entry name" value="HTH-TYPE TRANSCRIPTIONAL REGULATOR"/>
    <property type="match status" value="1"/>
</dbReference>
<dbReference type="Proteomes" id="UP000826651">
    <property type="component" value="Unassembled WGS sequence"/>
</dbReference>
<comment type="caution">
    <text evidence="3">The sequence shown here is derived from an EMBL/GenBank/DDBJ whole genome shotgun (WGS) entry which is preliminary data.</text>
</comment>
<dbReference type="InterPro" id="IPR010982">
    <property type="entry name" value="Lambda_DNA-bd_dom_sf"/>
</dbReference>
<evidence type="ECO:0000256" key="1">
    <source>
        <dbReference type="ARBA" id="ARBA00023125"/>
    </source>
</evidence>
<evidence type="ECO:0000313" key="3">
    <source>
        <dbReference type="EMBL" id="MBZ2195535.1"/>
    </source>
</evidence>
<protein>
    <submittedName>
        <fullName evidence="3">Helix-turn-helix transcriptional regulator</fullName>
    </submittedName>
</protein>
<organism evidence="3 4">
    <name type="scientific">Occultella gossypii</name>
    <dbReference type="NCBI Taxonomy" id="2800820"/>
    <lineage>
        <taxon>Bacteria</taxon>
        <taxon>Bacillati</taxon>
        <taxon>Actinomycetota</taxon>
        <taxon>Actinomycetes</taxon>
        <taxon>Micrococcales</taxon>
        <taxon>Ruaniaceae</taxon>
        <taxon>Occultella</taxon>
    </lineage>
</organism>
<dbReference type="SUPFAM" id="SSF51182">
    <property type="entry name" value="RmlC-like cupins"/>
    <property type="match status" value="1"/>
</dbReference>
<name>A0ABS7S720_9MICO</name>
<dbReference type="EMBL" id="JAGSHT010000005">
    <property type="protein sequence ID" value="MBZ2195535.1"/>
    <property type="molecule type" value="Genomic_DNA"/>
</dbReference>
<dbReference type="PROSITE" id="PS50943">
    <property type="entry name" value="HTH_CROC1"/>
    <property type="match status" value="1"/>
</dbReference>
<dbReference type="InterPro" id="IPR014710">
    <property type="entry name" value="RmlC-like_jellyroll"/>
</dbReference>
<dbReference type="InterPro" id="IPR050807">
    <property type="entry name" value="TransReg_Diox_bact_type"/>
</dbReference>
<dbReference type="Gene3D" id="1.10.260.40">
    <property type="entry name" value="lambda repressor-like DNA-binding domains"/>
    <property type="match status" value="1"/>
</dbReference>
<dbReference type="PANTHER" id="PTHR46797:SF1">
    <property type="entry name" value="METHYLPHOSPHONATE SYNTHASE"/>
    <property type="match status" value="1"/>
</dbReference>
<dbReference type="Gene3D" id="2.60.120.10">
    <property type="entry name" value="Jelly Rolls"/>
    <property type="match status" value="1"/>
</dbReference>
<reference evidence="3 4" key="1">
    <citation type="submission" date="2021-04" db="EMBL/GenBank/DDBJ databases">
        <title>Ruania sp. nov., isolated from sandy soil of mangrove forest.</title>
        <authorList>
            <person name="Ge X."/>
            <person name="Huang R."/>
            <person name="Liu W."/>
        </authorList>
    </citation>
    <scope>NUCLEOTIDE SEQUENCE [LARGE SCALE GENOMIC DNA]</scope>
    <source>
        <strain evidence="3 4">N2-46</strain>
    </source>
</reference>
<dbReference type="Pfam" id="PF01381">
    <property type="entry name" value="HTH_3"/>
    <property type="match status" value="1"/>
</dbReference>
<accession>A0ABS7S720</accession>
<dbReference type="InterPro" id="IPR011051">
    <property type="entry name" value="RmlC_Cupin_sf"/>
</dbReference>
<feature type="domain" description="HTH cro/C1-type" evidence="2">
    <location>
        <begin position="20"/>
        <end position="74"/>
    </location>
</feature>
<evidence type="ECO:0000259" key="2">
    <source>
        <dbReference type="PROSITE" id="PS50943"/>
    </source>
</evidence>
<sequence>MRPMTLSDDELAVNAIGQAVRAGRKRLGLSVQQFADRADVSLGLVSTLERGRGNPSLHTLRQLAAVLGVGVADLLEPALEDVGVVRADERHLLPVPDGAEPQRVVRELLTPRGETRLQVIRSTLPVGFSNEAQPFRHLATESITVESGRLLLAHGDRRETLEPGDSATYGCEKPHWWANVADTPTVVIGAVTASER</sequence>
<dbReference type="CDD" id="cd00093">
    <property type="entry name" value="HTH_XRE"/>
    <property type="match status" value="1"/>
</dbReference>
<evidence type="ECO:0000313" key="4">
    <source>
        <dbReference type="Proteomes" id="UP000826651"/>
    </source>
</evidence>
<dbReference type="InterPro" id="IPR013096">
    <property type="entry name" value="Cupin_2"/>
</dbReference>
<dbReference type="SMART" id="SM00530">
    <property type="entry name" value="HTH_XRE"/>
    <property type="match status" value="1"/>
</dbReference>
<keyword evidence="1" id="KW-0238">DNA-binding</keyword>
<dbReference type="SUPFAM" id="SSF47413">
    <property type="entry name" value="lambda repressor-like DNA-binding domains"/>
    <property type="match status" value="1"/>
</dbReference>
<keyword evidence="4" id="KW-1185">Reference proteome</keyword>
<dbReference type="InterPro" id="IPR001387">
    <property type="entry name" value="Cro/C1-type_HTH"/>
</dbReference>
<dbReference type="CDD" id="cd02209">
    <property type="entry name" value="cupin_XRE_C"/>
    <property type="match status" value="1"/>
</dbReference>
<proteinExistence type="predicted"/>